<feature type="transmembrane region" description="Helical" evidence="4">
    <location>
        <begin position="183"/>
        <end position="203"/>
    </location>
</feature>
<dbReference type="EC" id="2.7.7.65" evidence="1"/>
<dbReference type="InterPro" id="IPR000160">
    <property type="entry name" value="GGDEF_dom"/>
</dbReference>
<keyword evidence="4" id="KW-0812">Transmembrane</keyword>
<keyword evidence="7" id="KW-1185">Reference proteome</keyword>
<dbReference type="PANTHER" id="PTHR45138:SF9">
    <property type="entry name" value="DIGUANYLATE CYCLASE DGCM-RELATED"/>
    <property type="match status" value="1"/>
</dbReference>
<evidence type="ECO:0000256" key="1">
    <source>
        <dbReference type="ARBA" id="ARBA00012528"/>
    </source>
</evidence>
<organism evidence="6 7">
    <name type="scientific">Falsigemmobacter intermedius</name>
    <dbReference type="NCBI Taxonomy" id="1553448"/>
    <lineage>
        <taxon>Bacteria</taxon>
        <taxon>Pseudomonadati</taxon>
        <taxon>Pseudomonadota</taxon>
        <taxon>Alphaproteobacteria</taxon>
        <taxon>Rhodobacterales</taxon>
        <taxon>Paracoccaceae</taxon>
        <taxon>Falsigemmobacter</taxon>
    </lineage>
</organism>
<feature type="transmembrane region" description="Helical" evidence="4">
    <location>
        <begin position="72"/>
        <end position="92"/>
    </location>
</feature>
<dbReference type="SMART" id="SM00267">
    <property type="entry name" value="GGDEF"/>
    <property type="match status" value="1"/>
</dbReference>
<dbReference type="InterPro" id="IPR029787">
    <property type="entry name" value="Nucleotide_cyclase"/>
</dbReference>
<feature type="transmembrane region" description="Helical" evidence="4">
    <location>
        <begin position="45"/>
        <end position="66"/>
    </location>
</feature>
<accession>A0A3S3YDB8</accession>
<evidence type="ECO:0000259" key="5">
    <source>
        <dbReference type="PROSITE" id="PS50887"/>
    </source>
</evidence>
<evidence type="ECO:0000256" key="2">
    <source>
        <dbReference type="ARBA" id="ARBA00034247"/>
    </source>
</evidence>
<dbReference type="FunFam" id="3.30.70.270:FF:000001">
    <property type="entry name" value="Diguanylate cyclase domain protein"/>
    <property type="match status" value="1"/>
</dbReference>
<feature type="region of interest" description="Disordered" evidence="3">
    <location>
        <begin position="386"/>
        <end position="405"/>
    </location>
</feature>
<dbReference type="GO" id="GO:0005886">
    <property type="term" value="C:plasma membrane"/>
    <property type="evidence" value="ECO:0007669"/>
    <property type="project" value="TreeGrafter"/>
</dbReference>
<dbReference type="NCBIfam" id="TIGR00254">
    <property type="entry name" value="GGDEF"/>
    <property type="match status" value="1"/>
</dbReference>
<reference evidence="6 7" key="1">
    <citation type="journal article" date="2015" name="Int. J. Syst. Evol. Microbiol.">
        <title>Gemmobacter intermedius sp. nov., isolated from a white stork (Ciconia ciconia).</title>
        <authorList>
            <person name="Kampfer P."/>
            <person name="Jerzak L."/>
            <person name="Wilharm G."/>
            <person name="Golke J."/>
            <person name="Busse H.J."/>
            <person name="Glaeser S.P."/>
        </authorList>
    </citation>
    <scope>NUCLEOTIDE SEQUENCE [LARGE SCALE GENOMIC DNA]</scope>
    <source>
        <strain evidence="6 7">119/4</strain>
    </source>
</reference>
<comment type="caution">
    <text evidence="6">The sequence shown here is derived from an EMBL/GenBank/DDBJ whole genome shotgun (WGS) entry which is preliminary data.</text>
</comment>
<evidence type="ECO:0000313" key="7">
    <source>
        <dbReference type="Proteomes" id="UP000287168"/>
    </source>
</evidence>
<dbReference type="Gene3D" id="3.30.70.270">
    <property type="match status" value="1"/>
</dbReference>
<dbReference type="PANTHER" id="PTHR45138">
    <property type="entry name" value="REGULATORY COMPONENTS OF SENSORY TRANSDUCTION SYSTEM"/>
    <property type="match status" value="1"/>
</dbReference>
<dbReference type="OrthoDB" id="9812260at2"/>
<dbReference type="CDD" id="cd01949">
    <property type="entry name" value="GGDEF"/>
    <property type="match status" value="1"/>
</dbReference>
<keyword evidence="4" id="KW-1133">Transmembrane helix</keyword>
<dbReference type="SUPFAM" id="SSF55073">
    <property type="entry name" value="Nucleotide cyclase"/>
    <property type="match status" value="1"/>
</dbReference>
<dbReference type="GO" id="GO:0052621">
    <property type="term" value="F:diguanylate cyclase activity"/>
    <property type="evidence" value="ECO:0007669"/>
    <property type="project" value="UniProtKB-EC"/>
</dbReference>
<evidence type="ECO:0000256" key="4">
    <source>
        <dbReference type="SAM" id="Phobius"/>
    </source>
</evidence>
<feature type="domain" description="GGDEF" evidence="5">
    <location>
        <begin position="247"/>
        <end position="385"/>
    </location>
</feature>
<feature type="transmembrane region" description="Helical" evidence="4">
    <location>
        <begin position="152"/>
        <end position="171"/>
    </location>
</feature>
<dbReference type="RefSeq" id="WP_128488255.1">
    <property type="nucleotide sequence ID" value="NZ_JBHLXB010000007.1"/>
</dbReference>
<dbReference type="AlphaFoldDB" id="A0A3S3YDB8"/>
<dbReference type="EMBL" id="SBLC01000010">
    <property type="protein sequence ID" value="RWY41533.1"/>
    <property type="molecule type" value="Genomic_DNA"/>
</dbReference>
<dbReference type="InterPro" id="IPR050469">
    <property type="entry name" value="Diguanylate_Cyclase"/>
</dbReference>
<name>A0A3S3YDB8_9RHOB</name>
<evidence type="ECO:0000313" key="6">
    <source>
        <dbReference type="EMBL" id="RWY41533.1"/>
    </source>
</evidence>
<protein>
    <recommendedName>
        <fullName evidence="1">diguanylate cyclase</fullName>
        <ecNumber evidence="1">2.7.7.65</ecNumber>
    </recommendedName>
</protein>
<feature type="transmembrane region" description="Helical" evidence="4">
    <location>
        <begin position="104"/>
        <end position="123"/>
    </location>
</feature>
<dbReference type="PROSITE" id="PS50887">
    <property type="entry name" value="GGDEF"/>
    <property type="match status" value="1"/>
</dbReference>
<evidence type="ECO:0000256" key="3">
    <source>
        <dbReference type="SAM" id="MobiDB-lite"/>
    </source>
</evidence>
<comment type="catalytic activity">
    <reaction evidence="2">
        <text>2 GTP = 3',3'-c-di-GMP + 2 diphosphate</text>
        <dbReference type="Rhea" id="RHEA:24898"/>
        <dbReference type="ChEBI" id="CHEBI:33019"/>
        <dbReference type="ChEBI" id="CHEBI:37565"/>
        <dbReference type="ChEBI" id="CHEBI:58805"/>
        <dbReference type="EC" id="2.7.7.65"/>
    </reaction>
</comment>
<keyword evidence="4" id="KW-0472">Membrane</keyword>
<dbReference type="GO" id="GO:1902201">
    <property type="term" value="P:negative regulation of bacterial-type flagellum-dependent cell motility"/>
    <property type="evidence" value="ECO:0007669"/>
    <property type="project" value="TreeGrafter"/>
</dbReference>
<dbReference type="Pfam" id="PF00990">
    <property type="entry name" value="GGDEF"/>
    <property type="match status" value="1"/>
</dbReference>
<proteinExistence type="predicted"/>
<dbReference type="Proteomes" id="UP000287168">
    <property type="component" value="Unassembled WGS sequence"/>
</dbReference>
<sequence>MPGANKRLSGKVIWARRGFWARFTPELETAFRRHYEDDLVQRARWSAVIAASVMAVYSLLDVLMVAPEVLPHFLWVRWLFMILPLLCVSAISYTRFGARHLQKFAAAASVSSALAVVAMIVIARLNGTPIEYEGIILTIFYFYCCGGLRMKWALLAGCTAAVAYPLAEYFAGLSPRELAVRSLFLISANIVGVISAALMELAARRGFAQLLALETMSNSDPLTGLLNRRALDRRLADLWETAGRSGQKLQIAMIDVDYFKQYNDHYGHAGGDEVLRELAALLSEHSDNTQNLAARFGGEEFLCVWSAPPDQPAEARLEEILRQVRQLSREHEKSPLGRLSVSIGAVELQPGLLSPMDAEAALRAADALLYRAKSQGRNQAVLSRLRTGRPTSAKEPLQTLSLVGS</sequence>
<dbReference type="InterPro" id="IPR043128">
    <property type="entry name" value="Rev_trsase/Diguanyl_cyclase"/>
</dbReference>
<dbReference type="GO" id="GO:0043709">
    <property type="term" value="P:cell adhesion involved in single-species biofilm formation"/>
    <property type="evidence" value="ECO:0007669"/>
    <property type="project" value="TreeGrafter"/>
</dbReference>
<gene>
    <name evidence="6" type="ORF">EP867_08810</name>
</gene>